<dbReference type="InterPro" id="IPR011333">
    <property type="entry name" value="SKP1/BTB/POZ_sf"/>
</dbReference>
<evidence type="ECO:0000259" key="1">
    <source>
        <dbReference type="PROSITE" id="PS50097"/>
    </source>
</evidence>
<reference evidence="2 3" key="1">
    <citation type="submission" date="2024-04" db="EMBL/GenBank/DDBJ databases">
        <title>Tritrichomonas musculus Genome.</title>
        <authorList>
            <person name="Alves-Ferreira E."/>
            <person name="Grigg M."/>
            <person name="Lorenzi H."/>
            <person name="Galac M."/>
        </authorList>
    </citation>
    <scope>NUCLEOTIDE SEQUENCE [LARGE SCALE GENOMIC DNA]</scope>
    <source>
        <strain evidence="2 3">EAF2021</strain>
    </source>
</reference>
<dbReference type="EMBL" id="JAPFFF010000015">
    <property type="protein sequence ID" value="KAK8866248.1"/>
    <property type="molecule type" value="Genomic_DNA"/>
</dbReference>
<dbReference type="Gene3D" id="3.30.710.10">
    <property type="entry name" value="Potassium Channel Kv1.1, Chain A"/>
    <property type="match status" value="1"/>
</dbReference>
<evidence type="ECO:0000313" key="3">
    <source>
        <dbReference type="Proteomes" id="UP001470230"/>
    </source>
</evidence>
<dbReference type="Pfam" id="PF00651">
    <property type="entry name" value="BTB"/>
    <property type="match status" value="1"/>
</dbReference>
<gene>
    <name evidence="2" type="ORF">M9Y10_009207</name>
</gene>
<accession>A0ABR2IMN5</accession>
<protein>
    <recommendedName>
        <fullName evidence="1">BTB domain-containing protein</fullName>
    </recommendedName>
</protein>
<dbReference type="SUPFAM" id="SSF54695">
    <property type="entry name" value="POZ domain"/>
    <property type="match status" value="1"/>
</dbReference>
<dbReference type="CDD" id="cd18186">
    <property type="entry name" value="BTB_POZ_ZBTB_KLHL-like"/>
    <property type="match status" value="1"/>
</dbReference>
<proteinExistence type="predicted"/>
<evidence type="ECO:0000313" key="2">
    <source>
        <dbReference type="EMBL" id="KAK8866248.1"/>
    </source>
</evidence>
<keyword evidence="3" id="KW-1185">Reference proteome</keyword>
<dbReference type="PROSITE" id="PS50097">
    <property type="entry name" value="BTB"/>
    <property type="match status" value="1"/>
</dbReference>
<dbReference type="PANTHER" id="PTHR24413">
    <property type="entry name" value="SPECKLE-TYPE POZ PROTEIN"/>
    <property type="match status" value="1"/>
</dbReference>
<organism evidence="2 3">
    <name type="scientific">Tritrichomonas musculus</name>
    <dbReference type="NCBI Taxonomy" id="1915356"/>
    <lineage>
        <taxon>Eukaryota</taxon>
        <taxon>Metamonada</taxon>
        <taxon>Parabasalia</taxon>
        <taxon>Tritrichomonadida</taxon>
        <taxon>Tritrichomonadidae</taxon>
        <taxon>Tritrichomonas</taxon>
    </lineage>
</organism>
<feature type="domain" description="BTB" evidence="1">
    <location>
        <begin position="25"/>
        <end position="96"/>
    </location>
</feature>
<dbReference type="SMART" id="SM00225">
    <property type="entry name" value="BTB"/>
    <property type="match status" value="1"/>
</dbReference>
<sequence>MDYQAELYLNPYFNYLRFYKEGKLTDCELVFPEENEIAPIKAHAIILANSSDFFLNAFTGNLGEAKSGKVQMTDNPMNLLPKVIEFLYSGKLEYTEGEVMSLLHIANAYFIQSLQHRMHCHLNSTLNHQNIYEFANQCYQYELEAELVDKKEGLVPYFVKFFDKLNIENLTQTLDVITFCYILEGLNKPYEETFRILDQFIGPEWKCDKEEKEACGKLFNTGDPKVRNFLAKKKPTWLPDGYLK</sequence>
<comment type="caution">
    <text evidence="2">The sequence shown here is derived from an EMBL/GenBank/DDBJ whole genome shotgun (WGS) entry which is preliminary data.</text>
</comment>
<dbReference type="Proteomes" id="UP001470230">
    <property type="component" value="Unassembled WGS sequence"/>
</dbReference>
<name>A0ABR2IMN5_9EUKA</name>
<dbReference type="InterPro" id="IPR000210">
    <property type="entry name" value="BTB/POZ_dom"/>
</dbReference>